<dbReference type="EMBL" id="JASVWF010000006">
    <property type="protein sequence ID" value="MDL5158897.1"/>
    <property type="molecule type" value="Genomic_DNA"/>
</dbReference>
<keyword evidence="3" id="KW-1185">Reference proteome</keyword>
<organism evidence="2 3">
    <name type="scientific">Actinomycetospora termitidis</name>
    <dbReference type="NCBI Taxonomy" id="3053470"/>
    <lineage>
        <taxon>Bacteria</taxon>
        <taxon>Bacillati</taxon>
        <taxon>Actinomycetota</taxon>
        <taxon>Actinomycetes</taxon>
        <taxon>Pseudonocardiales</taxon>
        <taxon>Pseudonocardiaceae</taxon>
        <taxon>Actinomycetospora</taxon>
    </lineage>
</organism>
<reference evidence="2 3" key="1">
    <citation type="submission" date="2023-06" db="EMBL/GenBank/DDBJ databases">
        <title>Actinomycetospora Odt1-22.</title>
        <authorList>
            <person name="Supong K."/>
        </authorList>
    </citation>
    <scope>NUCLEOTIDE SEQUENCE [LARGE SCALE GENOMIC DNA]</scope>
    <source>
        <strain evidence="2 3">Odt1-22</strain>
    </source>
</reference>
<dbReference type="RefSeq" id="WP_286055458.1">
    <property type="nucleotide sequence ID" value="NZ_JASVWF010000006.1"/>
</dbReference>
<comment type="caution">
    <text evidence="2">The sequence shown here is derived from an EMBL/GenBank/DDBJ whole genome shotgun (WGS) entry which is preliminary data.</text>
</comment>
<accession>A0ABT7MGA0</accession>
<dbReference type="Proteomes" id="UP001231924">
    <property type="component" value="Unassembled WGS sequence"/>
</dbReference>
<feature type="region of interest" description="Disordered" evidence="1">
    <location>
        <begin position="38"/>
        <end position="104"/>
    </location>
</feature>
<feature type="compositionally biased region" description="Low complexity" evidence="1">
    <location>
        <begin position="58"/>
        <end position="72"/>
    </location>
</feature>
<protein>
    <submittedName>
        <fullName evidence="2">Uncharacterized protein</fullName>
    </submittedName>
</protein>
<evidence type="ECO:0000313" key="3">
    <source>
        <dbReference type="Proteomes" id="UP001231924"/>
    </source>
</evidence>
<sequence length="104" mass="10370">MPAHSAPTSRRQLRTTVLTAVGTALAAVALMVGGSALTASPAGQEPVTTAGPVRLLDAPAAPSPTTTTSAPAVRKSAAPRTSTKPTTTTKKPTTTTTSSDEDDD</sequence>
<feature type="compositionally biased region" description="Low complexity" evidence="1">
    <location>
        <begin position="81"/>
        <end position="98"/>
    </location>
</feature>
<proteinExistence type="predicted"/>
<gene>
    <name evidence="2" type="ORF">QRT03_23215</name>
</gene>
<evidence type="ECO:0000313" key="2">
    <source>
        <dbReference type="EMBL" id="MDL5158897.1"/>
    </source>
</evidence>
<name>A0ABT7MGA0_9PSEU</name>
<evidence type="ECO:0000256" key="1">
    <source>
        <dbReference type="SAM" id="MobiDB-lite"/>
    </source>
</evidence>